<evidence type="ECO:0000256" key="2">
    <source>
        <dbReference type="PROSITE-ProRule" id="PRU00252"/>
    </source>
</evidence>
<dbReference type="InterPro" id="IPR011344">
    <property type="entry name" value="ssDNA-bd"/>
</dbReference>
<dbReference type="InterPro" id="IPR000424">
    <property type="entry name" value="Primosome_PriB/ssb"/>
</dbReference>
<evidence type="ECO:0000256" key="3">
    <source>
        <dbReference type="SAM" id="MobiDB-lite"/>
    </source>
</evidence>
<organism evidence="4 5">
    <name type="scientific">Schizophyllum amplum</name>
    <dbReference type="NCBI Taxonomy" id="97359"/>
    <lineage>
        <taxon>Eukaryota</taxon>
        <taxon>Fungi</taxon>
        <taxon>Dikarya</taxon>
        <taxon>Basidiomycota</taxon>
        <taxon>Agaricomycotina</taxon>
        <taxon>Agaricomycetes</taxon>
        <taxon>Agaricomycetidae</taxon>
        <taxon>Agaricales</taxon>
        <taxon>Schizophyllaceae</taxon>
        <taxon>Schizophyllum</taxon>
    </lineage>
</organism>
<dbReference type="Pfam" id="PF00436">
    <property type="entry name" value="SSB"/>
    <property type="match status" value="1"/>
</dbReference>
<accession>A0A550CUI7</accession>
<gene>
    <name evidence="4" type="ORF">BD626DRAFT_481771</name>
</gene>
<proteinExistence type="predicted"/>
<dbReference type="AlphaFoldDB" id="A0A550CUI7"/>
<dbReference type="Gene3D" id="2.40.50.140">
    <property type="entry name" value="Nucleic acid-binding proteins"/>
    <property type="match status" value="1"/>
</dbReference>
<keyword evidence="5" id="KW-1185">Reference proteome</keyword>
<comment type="caution">
    <text evidence="4">The sequence shown here is derived from an EMBL/GenBank/DDBJ whole genome shotgun (WGS) entry which is preliminary data.</text>
</comment>
<dbReference type="OrthoDB" id="1078367at2759"/>
<dbReference type="SUPFAM" id="SSF50249">
    <property type="entry name" value="Nucleic acid-binding proteins"/>
    <property type="match status" value="1"/>
</dbReference>
<evidence type="ECO:0000313" key="5">
    <source>
        <dbReference type="Proteomes" id="UP000320762"/>
    </source>
</evidence>
<dbReference type="PANTHER" id="PTHR10302:SF0">
    <property type="entry name" value="SINGLE-STRANDED DNA-BINDING PROTEIN, MITOCHONDRIAL"/>
    <property type="match status" value="1"/>
</dbReference>
<protein>
    <recommendedName>
        <fullName evidence="6">Nucleic acid-binding protein</fullName>
    </recommendedName>
</protein>
<evidence type="ECO:0008006" key="6">
    <source>
        <dbReference type="Google" id="ProtNLM"/>
    </source>
</evidence>
<sequence>MFAALKSAASSRAPARAFSTSASRAADVAKLTLVGRLGREPELKTTKTDKEYVTYVIATSQYPAPPPDASGERPPAQTTWHRIFSFNPSANKYLQSLKKGTHVYAEANFELREPDKNADPTTPEGQRQIFLRHEMIRVLGVPKTDGGEDHE</sequence>
<feature type="region of interest" description="Disordered" evidence="3">
    <location>
        <begin position="111"/>
        <end position="133"/>
    </location>
</feature>
<dbReference type="STRING" id="97359.A0A550CUI7"/>
<dbReference type="EMBL" id="VDMD01000002">
    <property type="protein sequence ID" value="TRM68451.1"/>
    <property type="molecule type" value="Genomic_DNA"/>
</dbReference>
<keyword evidence="1 2" id="KW-0238">DNA-binding</keyword>
<dbReference type="Proteomes" id="UP000320762">
    <property type="component" value="Unassembled WGS sequence"/>
</dbReference>
<dbReference type="GO" id="GO:0042645">
    <property type="term" value="C:mitochondrial nucleoid"/>
    <property type="evidence" value="ECO:0007669"/>
    <property type="project" value="TreeGrafter"/>
</dbReference>
<dbReference type="GO" id="GO:0006264">
    <property type="term" value="P:mitochondrial DNA replication"/>
    <property type="evidence" value="ECO:0007669"/>
    <property type="project" value="TreeGrafter"/>
</dbReference>
<dbReference type="PANTHER" id="PTHR10302">
    <property type="entry name" value="SINGLE-STRANDED DNA-BINDING PROTEIN"/>
    <property type="match status" value="1"/>
</dbReference>
<dbReference type="InterPro" id="IPR012340">
    <property type="entry name" value="NA-bd_OB-fold"/>
</dbReference>
<name>A0A550CUI7_9AGAR</name>
<dbReference type="PROSITE" id="PS50935">
    <property type="entry name" value="SSB"/>
    <property type="match status" value="1"/>
</dbReference>
<evidence type="ECO:0000256" key="1">
    <source>
        <dbReference type="ARBA" id="ARBA00023125"/>
    </source>
</evidence>
<reference evidence="4 5" key="1">
    <citation type="journal article" date="2019" name="New Phytol.">
        <title>Comparative genomics reveals unique wood-decay strategies and fruiting body development in the Schizophyllaceae.</title>
        <authorList>
            <person name="Almasi E."/>
            <person name="Sahu N."/>
            <person name="Krizsan K."/>
            <person name="Balint B."/>
            <person name="Kovacs G.M."/>
            <person name="Kiss B."/>
            <person name="Cseklye J."/>
            <person name="Drula E."/>
            <person name="Henrissat B."/>
            <person name="Nagy I."/>
            <person name="Chovatia M."/>
            <person name="Adam C."/>
            <person name="LaButti K."/>
            <person name="Lipzen A."/>
            <person name="Riley R."/>
            <person name="Grigoriev I.V."/>
            <person name="Nagy L.G."/>
        </authorList>
    </citation>
    <scope>NUCLEOTIDE SEQUENCE [LARGE SCALE GENOMIC DNA]</scope>
    <source>
        <strain evidence="4 5">NL-1724</strain>
    </source>
</reference>
<evidence type="ECO:0000313" key="4">
    <source>
        <dbReference type="EMBL" id="TRM68451.1"/>
    </source>
</evidence>
<dbReference type="GO" id="GO:0003697">
    <property type="term" value="F:single-stranded DNA binding"/>
    <property type="evidence" value="ECO:0007669"/>
    <property type="project" value="InterPro"/>
</dbReference>
<dbReference type="CDD" id="cd04496">
    <property type="entry name" value="SSB_OBF"/>
    <property type="match status" value="1"/>
</dbReference>
<feature type="region of interest" description="Disordered" evidence="3">
    <location>
        <begin position="1"/>
        <end position="20"/>
    </location>
</feature>